<evidence type="ECO:0000256" key="3">
    <source>
        <dbReference type="ARBA" id="ARBA00011489"/>
    </source>
</evidence>
<dbReference type="AlphaFoldDB" id="A0AAN7FAX2"/>
<reference evidence="10 11" key="1">
    <citation type="journal article" date="2023" name="G3 (Bethesda)">
        <title>A haplotype-resolved chromosome-scale genome for Quercus rubra L. provides insights into the genetics of adaptive traits for red oak species.</title>
        <authorList>
            <person name="Kapoor B."/>
            <person name="Jenkins J."/>
            <person name="Schmutz J."/>
            <person name="Zhebentyayeva T."/>
            <person name="Kuelheim C."/>
            <person name="Coggeshall M."/>
            <person name="Heim C."/>
            <person name="Lasky J.R."/>
            <person name="Leites L."/>
            <person name="Islam-Faridi N."/>
            <person name="Romero-Severson J."/>
            <person name="DeLeo V.L."/>
            <person name="Lucas S.M."/>
            <person name="Lazic D."/>
            <person name="Gailing O."/>
            <person name="Carlson J."/>
            <person name="Staton M."/>
        </authorList>
    </citation>
    <scope>NUCLEOTIDE SEQUENCE [LARGE SCALE GENOMIC DNA]</scope>
    <source>
        <strain evidence="10">Pseudo-F2</strain>
    </source>
</reference>
<evidence type="ECO:0000313" key="10">
    <source>
        <dbReference type="EMBL" id="KAK4586846.1"/>
    </source>
</evidence>
<feature type="transmembrane region" description="Helical" evidence="8">
    <location>
        <begin position="110"/>
        <end position="134"/>
    </location>
</feature>
<keyword evidence="4 8" id="KW-1003">Cell membrane</keyword>
<sequence>MASTDKPTDPEYNKGAPPPSATVNCFVLDVTLRVLLFAAALTAVVVVVTSDQTKFIVPFGFLEAKFKHSPAFVYFVVALSVAGLYSIITTLASLAVIWKPNLSTKFLLHFAFWDALILGLVASATGTAGGVAYIGSKGNNHVGWVKICNNYDKFCHHIAGSLAVSLFASVVLVLLVWLSVYSLHGRIPK</sequence>
<feature type="transmembrane region" description="Helical" evidence="8">
    <location>
        <begin position="71"/>
        <end position="98"/>
    </location>
</feature>
<keyword evidence="7 8" id="KW-0472">Membrane</keyword>
<evidence type="ECO:0000256" key="6">
    <source>
        <dbReference type="ARBA" id="ARBA00022989"/>
    </source>
</evidence>
<comment type="similarity">
    <text evidence="2 8">Belongs to the Casparian strip membrane proteins (CASP) family.</text>
</comment>
<keyword evidence="11" id="KW-1185">Reference proteome</keyword>
<evidence type="ECO:0000256" key="2">
    <source>
        <dbReference type="ARBA" id="ARBA00007651"/>
    </source>
</evidence>
<keyword evidence="5 8" id="KW-0812">Transmembrane</keyword>
<evidence type="ECO:0000256" key="5">
    <source>
        <dbReference type="ARBA" id="ARBA00022692"/>
    </source>
</evidence>
<dbReference type="GO" id="GO:0005886">
    <property type="term" value="C:plasma membrane"/>
    <property type="evidence" value="ECO:0007669"/>
    <property type="project" value="UniProtKB-SubCell"/>
</dbReference>
<protein>
    <recommendedName>
        <fullName evidence="8">CASP-like protein</fullName>
    </recommendedName>
</protein>
<evidence type="ECO:0000256" key="4">
    <source>
        <dbReference type="ARBA" id="ARBA00022475"/>
    </source>
</evidence>
<evidence type="ECO:0000256" key="7">
    <source>
        <dbReference type="ARBA" id="ARBA00023136"/>
    </source>
</evidence>
<dbReference type="InterPro" id="IPR006459">
    <property type="entry name" value="CASP/CASPL"/>
</dbReference>
<proteinExistence type="inferred from homology"/>
<organism evidence="10 11">
    <name type="scientific">Quercus rubra</name>
    <name type="common">Northern red oak</name>
    <name type="synonym">Quercus borealis</name>
    <dbReference type="NCBI Taxonomy" id="3512"/>
    <lineage>
        <taxon>Eukaryota</taxon>
        <taxon>Viridiplantae</taxon>
        <taxon>Streptophyta</taxon>
        <taxon>Embryophyta</taxon>
        <taxon>Tracheophyta</taxon>
        <taxon>Spermatophyta</taxon>
        <taxon>Magnoliopsida</taxon>
        <taxon>eudicotyledons</taxon>
        <taxon>Gunneridae</taxon>
        <taxon>Pentapetalae</taxon>
        <taxon>rosids</taxon>
        <taxon>fabids</taxon>
        <taxon>Fagales</taxon>
        <taxon>Fagaceae</taxon>
        <taxon>Quercus</taxon>
    </lineage>
</organism>
<dbReference type="Proteomes" id="UP001324115">
    <property type="component" value="Unassembled WGS sequence"/>
</dbReference>
<comment type="subunit">
    <text evidence="3 8">Homodimer and heterodimers.</text>
</comment>
<evidence type="ECO:0000313" key="11">
    <source>
        <dbReference type="Proteomes" id="UP001324115"/>
    </source>
</evidence>
<accession>A0AAN7FAX2</accession>
<keyword evidence="6 8" id="KW-1133">Transmembrane helix</keyword>
<dbReference type="PANTHER" id="PTHR36488:SF8">
    <property type="entry name" value="CASP-LIKE PROTEIN 1U1"/>
    <property type="match status" value="1"/>
</dbReference>
<dbReference type="InterPro" id="IPR044173">
    <property type="entry name" value="CASPL"/>
</dbReference>
<feature type="transmembrane region" description="Helical" evidence="8">
    <location>
        <begin position="154"/>
        <end position="180"/>
    </location>
</feature>
<evidence type="ECO:0000256" key="1">
    <source>
        <dbReference type="ARBA" id="ARBA00004651"/>
    </source>
</evidence>
<feature type="domain" description="Casparian strip membrane protein" evidence="9">
    <location>
        <begin position="27"/>
        <end position="171"/>
    </location>
</feature>
<dbReference type="PANTHER" id="PTHR36488">
    <property type="entry name" value="CASP-LIKE PROTEIN 1U1"/>
    <property type="match status" value="1"/>
</dbReference>
<comment type="subcellular location">
    <subcellularLocation>
        <location evidence="1 8">Cell membrane</location>
        <topology evidence="1 8">Multi-pass membrane protein</topology>
    </subcellularLocation>
</comment>
<comment type="caution">
    <text evidence="10">The sequence shown here is derived from an EMBL/GenBank/DDBJ whole genome shotgun (WGS) entry which is preliminary data.</text>
</comment>
<feature type="transmembrane region" description="Helical" evidence="8">
    <location>
        <begin position="30"/>
        <end position="50"/>
    </location>
</feature>
<name>A0AAN7FAX2_QUERU</name>
<evidence type="ECO:0000259" key="9">
    <source>
        <dbReference type="Pfam" id="PF04535"/>
    </source>
</evidence>
<dbReference type="Pfam" id="PF04535">
    <property type="entry name" value="CASP_dom"/>
    <property type="match status" value="1"/>
</dbReference>
<dbReference type="NCBIfam" id="TIGR01569">
    <property type="entry name" value="A_tha_TIGR01569"/>
    <property type="match status" value="1"/>
</dbReference>
<dbReference type="EMBL" id="JAXUIC010000006">
    <property type="protein sequence ID" value="KAK4586846.1"/>
    <property type="molecule type" value="Genomic_DNA"/>
</dbReference>
<dbReference type="InterPro" id="IPR006702">
    <property type="entry name" value="CASP_dom"/>
</dbReference>
<gene>
    <name evidence="10" type="ORF">RGQ29_023851</name>
</gene>
<evidence type="ECO:0000256" key="8">
    <source>
        <dbReference type="RuleBase" id="RU361233"/>
    </source>
</evidence>